<dbReference type="InterPro" id="IPR002252">
    <property type="entry name" value="Glyco_hydro_36"/>
</dbReference>
<dbReference type="GO" id="GO:0004557">
    <property type="term" value="F:alpha-galactosidase activity"/>
    <property type="evidence" value="ECO:0007669"/>
    <property type="project" value="UniProtKB-EC"/>
</dbReference>
<keyword evidence="4" id="KW-0326">Glycosidase</keyword>
<proteinExistence type="predicted"/>
<evidence type="ECO:0000259" key="5">
    <source>
        <dbReference type="Pfam" id="PF16875"/>
    </source>
</evidence>
<sequence>MTQIPSTIVLAGNGLHGMAGTSLTLHVPSEGLPRIESMLLMPTSISASEQSPHMPAETGGVSGPQVIGAYLDHAQNPSVVPTQSEAWLGAPKLVLARDGVQLFPRFTVTELTNAQTWAHIEAVDEQCGVQLAIMISINEAGLILQHARLTNLIDDPLEVRSLLLSVPVPDSMTELQTCTGHHLRERHIERMPFTSGLHAKESWVGRTGFDSTTLLCAGTRDFSFERGRVMCAHVAWSGNTVHFAEKTPQCGSLLGGGEALYAGEVTLDNNEAYASPVLEVSLGNGLNEASERFRETVRLTHELRPRPVTLNTWEAVYYGQNEQTLLELADVAAQVGVERFVVDDGWFLGRRTDTAGLGDWQVDDAVWPNGLQALADHVHALGMEFGLWFEPEMINLDSELARSHPDWILSPDVTRLGLSGRDQYVLDMSRLDARNYIFNSLSAIIDDCGVDYIKWDHNRPVVEAVSLYSERPAVHAQTEAVYELIDALKQRYPQLEIESCASGGGRIDMAMLQRTDRVWASDCTDPMERVDIQRGTSLIVPQEMMGTHISASPNHATLRQTTLMTRIAMAFFGHLGVEWNLLQVPQEDLEKLTEWISLYKQQRGWMHEGNLVHADIDDAAVRVDGIVSQDGSHALYRYTVVSSSNTYPNGAIRFPGLTTGHRYLVRPFGGANQYLHEMSPSTRTEQPWWCDEGMVFDAALLTQWGIRPPQLAPEHAVLIECLDISNPQRGATTSHT</sequence>
<dbReference type="EC" id="3.2.1.22" evidence="2"/>
<dbReference type="PRINTS" id="PR00743">
    <property type="entry name" value="GLHYDRLASE36"/>
</dbReference>
<dbReference type="Pfam" id="PF02065">
    <property type="entry name" value="Melibiase"/>
    <property type="match status" value="1"/>
</dbReference>
<keyword evidence="3" id="KW-0378">Hydrolase</keyword>
<dbReference type="FunFam" id="3.20.20.70:FF:000118">
    <property type="entry name" value="Alpha-galactosidase"/>
    <property type="match status" value="1"/>
</dbReference>
<organism evidence="6 7">
    <name type="scientific">Bifidobacterium canis</name>
    <dbReference type="NCBI Taxonomy" id="2610880"/>
    <lineage>
        <taxon>Bacteria</taxon>
        <taxon>Bacillati</taxon>
        <taxon>Actinomycetota</taxon>
        <taxon>Actinomycetes</taxon>
        <taxon>Bifidobacteriales</taxon>
        <taxon>Bifidobacteriaceae</taxon>
        <taxon>Bifidobacterium</taxon>
    </lineage>
</organism>
<dbReference type="InterPro" id="IPR050985">
    <property type="entry name" value="Alpha-glycosidase_related"/>
</dbReference>
<dbReference type="GO" id="GO:0016052">
    <property type="term" value="P:carbohydrate catabolic process"/>
    <property type="evidence" value="ECO:0007669"/>
    <property type="project" value="InterPro"/>
</dbReference>
<protein>
    <recommendedName>
        <fullName evidence="2">alpha-galactosidase</fullName>
        <ecNumber evidence="2">3.2.1.22</ecNumber>
    </recommendedName>
</protein>
<reference evidence="6 7" key="1">
    <citation type="submission" date="2019-09" db="EMBL/GenBank/DDBJ databases">
        <title>Bifidobacterium canis sp. nov., isolated from the digestive tract of German Shepherd dog puppy.</title>
        <authorList>
            <person name="Bunesova V."/>
        </authorList>
    </citation>
    <scope>NUCLEOTIDE SEQUENCE [LARGE SCALE GENOMIC DNA]</scope>
    <source>
        <strain evidence="6 7">GSD1FS</strain>
    </source>
</reference>
<evidence type="ECO:0000256" key="1">
    <source>
        <dbReference type="ARBA" id="ARBA00001255"/>
    </source>
</evidence>
<dbReference type="SUPFAM" id="SSF51445">
    <property type="entry name" value="(Trans)glycosidases"/>
    <property type="match status" value="1"/>
</dbReference>
<comment type="caution">
    <text evidence="6">The sequence shown here is derived from an EMBL/GenBank/DDBJ whole genome shotgun (WGS) entry which is preliminary data.</text>
</comment>
<evidence type="ECO:0000256" key="4">
    <source>
        <dbReference type="ARBA" id="ARBA00023295"/>
    </source>
</evidence>
<dbReference type="Gene3D" id="3.20.20.70">
    <property type="entry name" value="Aldolase class I"/>
    <property type="match status" value="1"/>
</dbReference>
<comment type="catalytic activity">
    <reaction evidence="1">
        <text>Hydrolysis of terminal, non-reducing alpha-D-galactose residues in alpha-D-galactosides, including galactose oligosaccharides, galactomannans and galactolipids.</text>
        <dbReference type="EC" id="3.2.1.22"/>
    </reaction>
</comment>
<feature type="domain" description="Glycosyl hydrolase family 36 N-terminal" evidence="5">
    <location>
        <begin position="74"/>
        <end position="267"/>
    </location>
</feature>
<evidence type="ECO:0000256" key="3">
    <source>
        <dbReference type="ARBA" id="ARBA00022801"/>
    </source>
</evidence>
<dbReference type="InterPro" id="IPR013785">
    <property type="entry name" value="Aldolase_TIM"/>
</dbReference>
<name>A0A7K1J4M2_9BIFI</name>
<dbReference type="PANTHER" id="PTHR43053">
    <property type="entry name" value="GLYCOSIDASE FAMILY 31"/>
    <property type="match status" value="1"/>
</dbReference>
<dbReference type="Proteomes" id="UP000487882">
    <property type="component" value="Unassembled WGS sequence"/>
</dbReference>
<dbReference type="PANTHER" id="PTHR43053:SF3">
    <property type="entry name" value="ALPHA-GALACTOSIDASE C-RELATED"/>
    <property type="match status" value="1"/>
</dbReference>
<dbReference type="EMBL" id="WNLP01000003">
    <property type="protein sequence ID" value="MUH59606.1"/>
    <property type="molecule type" value="Genomic_DNA"/>
</dbReference>
<dbReference type="Pfam" id="PF16875">
    <property type="entry name" value="Glyco_hydro_36N"/>
    <property type="match status" value="1"/>
</dbReference>
<dbReference type="InterPro" id="IPR031704">
    <property type="entry name" value="Glyco_hydro_36_N"/>
</dbReference>
<keyword evidence="7" id="KW-1185">Reference proteome</keyword>
<dbReference type="InterPro" id="IPR017853">
    <property type="entry name" value="GH"/>
</dbReference>
<evidence type="ECO:0000313" key="7">
    <source>
        <dbReference type="Proteomes" id="UP000487882"/>
    </source>
</evidence>
<evidence type="ECO:0000313" key="6">
    <source>
        <dbReference type="EMBL" id="MUH59606.1"/>
    </source>
</evidence>
<gene>
    <name evidence="6" type="ORF">GSD1FS_0941</name>
</gene>
<dbReference type="CDD" id="cd14791">
    <property type="entry name" value="GH36"/>
    <property type="match status" value="1"/>
</dbReference>
<dbReference type="Gene3D" id="2.70.98.60">
    <property type="entry name" value="alpha-galactosidase from lactobacil brevis"/>
    <property type="match status" value="1"/>
</dbReference>
<dbReference type="AlphaFoldDB" id="A0A7K1J4M2"/>
<evidence type="ECO:0000256" key="2">
    <source>
        <dbReference type="ARBA" id="ARBA00012755"/>
    </source>
</evidence>
<dbReference type="RefSeq" id="WP_155588567.1">
    <property type="nucleotide sequence ID" value="NZ_WNLP01000003.1"/>
</dbReference>
<dbReference type="InterPro" id="IPR038417">
    <property type="entry name" value="Alpga-gal_N_sf"/>
</dbReference>
<accession>A0A7K1J4M2</accession>